<dbReference type="Pfam" id="PF02466">
    <property type="entry name" value="Tim17"/>
    <property type="match status" value="1"/>
</dbReference>
<organism evidence="6 7">
    <name type="scientific">Lipomyces starkeyi NRRL Y-11557</name>
    <dbReference type="NCBI Taxonomy" id="675824"/>
    <lineage>
        <taxon>Eukaryota</taxon>
        <taxon>Fungi</taxon>
        <taxon>Dikarya</taxon>
        <taxon>Ascomycota</taxon>
        <taxon>Saccharomycotina</taxon>
        <taxon>Lipomycetes</taxon>
        <taxon>Lipomycetales</taxon>
        <taxon>Lipomycetaceae</taxon>
        <taxon>Lipomyces</taxon>
    </lineage>
</organism>
<comment type="subcellular location">
    <subcellularLocation>
        <location evidence="1">Membrane</location>
        <topology evidence="1">Multi-pass membrane protein</topology>
    </subcellularLocation>
</comment>
<dbReference type="AlphaFoldDB" id="A0A1E3Q2V0"/>
<evidence type="ECO:0000313" key="7">
    <source>
        <dbReference type="Proteomes" id="UP000094385"/>
    </source>
</evidence>
<dbReference type="PANTHER" id="PTHR15371:SF0">
    <property type="entry name" value="SD19278P"/>
    <property type="match status" value="1"/>
</dbReference>
<proteinExistence type="predicted"/>
<dbReference type="GO" id="GO:0030943">
    <property type="term" value="F:mitochondrion targeting sequence binding"/>
    <property type="evidence" value="ECO:0007669"/>
    <property type="project" value="EnsemblFungi"/>
</dbReference>
<gene>
    <name evidence="6" type="ORF">LIPSTDRAFT_54657</name>
</gene>
<reference evidence="6 7" key="1">
    <citation type="journal article" date="2016" name="Proc. Natl. Acad. Sci. U.S.A.">
        <title>Comparative genomics of biotechnologically important yeasts.</title>
        <authorList>
            <person name="Riley R."/>
            <person name="Haridas S."/>
            <person name="Wolfe K.H."/>
            <person name="Lopes M.R."/>
            <person name="Hittinger C.T."/>
            <person name="Goeker M."/>
            <person name="Salamov A.A."/>
            <person name="Wisecaver J.H."/>
            <person name="Long T.M."/>
            <person name="Calvey C.H."/>
            <person name="Aerts A.L."/>
            <person name="Barry K.W."/>
            <person name="Choi C."/>
            <person name="Clum A."/>
            <person name="Coughlan A.Y."/>
            <person name="Deshpande S."/>
            <person name="Douglass A.P."/>
            <person name="Hanson S.J."/>
            <person name="Klenk H.-P."/>
            <person name="LaButti K.M."/>
            <person name="Lapidus A."/>
            <person name="Lindquist E.A."/>
            <person name="Lipzen A.M."/>
            <person name="Meier-Kolthoff J.P."/>
            <person name="Ohm R.A."/>
            <person name="Otillar R.P."/>
            <person name="Pangilinan J.L."/>
            <person name="Peng Y."/>
            <person name="Rokas A."/>
            <person name="Rosa C.A."/>
            <person name="Scheuner C."/>
            <person name="Sibirny A.A."/>
            <person name="Slot J.C."/>
            <person name="Stielow J.B."/>
            <person name="Sun H."/>
            <person name="Kurtzman C.P."/>
            <person name="Blackwell M."/>
            <person name="Grigoriev I.V."/>
            <person name="Jeffries T.W."/>
        </authorList>
    </citation>
    <scope>NUCLEOTIDE SEQUENCE [LARGE SCALE GENOMIC DNA]</scope>
    <source>
        <strain evidence="6 7">NRRL Y-11557</strain>
    </source>
</reference>
<keyword evidence="4" id="KW-0472">Membrane</keyword>
<evidence type="ECO:0000256" key="4">
    <source>
        <dbReference type="ARBA" id="ARBA00023136"/>
    </source>
</evidence>
<evidence type="ECO:0008006" key="8">
    <source>
        <dbReference type="Google" id="ProtNLM"/>
    </source>
</evidence>
<dbReference type="GO" id="GO:0030150">
    <property type="term" value="P:protein import into mitochondrial matrix"/>
    <property type="evidence" value="ECO:0007669"/>
    <property type="project" value="EnsemblFungi"/>
</dbReference>
<dbReference type="GO" id="GO:0005744">
    <property type="term" value="C:TIM23 mitochondrial import inner membrane translocase complex"/>
    <property type="evidence" value="ECO:0007669"/>
    <property type="project" value="EnsemblFungi"/>
</dbReference>
<evidence type="ECO:0000256" key="1">
    <source>
        <dbReference type="ARBA" id="ARBA00004141"/>
    </source>
</evidence>
<dbReference type="GO" id="GO:0008320">
    <property type="term" value="F:protein transmembrane transporter activity"/>
    <property type="evidence" value="ECO:0007669"/>
    <property type="project" value="EnsemblFungi"/>
</dbReference>
<evidence type="ECO:0000313" key="6">
    <source>
        <dbReference type="EMBL" id="ODQ72013.1"/>
    </source>
</evidence>
<name>A0A1E3Q2V0_LIPST</name>
<protein>
    <recommendedName>
        <fullName evidence="8">Mitochondrial import inner membrane translocase subunit TIM23</fullName>
    </recommendedName>
</protein>
<keyword evidence="7" id="KW-1185">Reference proteome</keyword>
<evidence type="ECO:0000256" key="5">
    <source>
        <dbReference type="SAM" id="MobiDB-lite"/>
    </source>
</evidence>
<sequence length="225" mass="23538">MVWPFGGSRKDTESLPALVTSNEPLVVDRAPTTDDSSTAPSVSKSPSPELPTFLSAESFDVSKLHPLAGLDKGLEALDLEDDALSDLPGSKGFLPSRGWSDDLCYGSGTMYMGGLALGGAYGLAEGLRQSPTSAPAKLKLNSVLNAVTRRGPYLGNSAGILAISYNVFNGLFDVYRSYHDAYNSIGAGFITGILYRSTKGIKPMAISGALMGTAAGVWSYLTSAI</sequence>
<evidence type="ECO:0000256" key="2">
    <source>
        <dbReference type="ARBA" id="ARBA00022692"/>
    </source>
</evidence>
<feature type="region of interest" description="Disordered" evidence="5">
    <location>
        <begin position="1"/>
        <end position="49"/>
    </location>
</feature>
<keyword evidence="3" id="KW-1133">Transmembrane helix</keyword>
<dbReference type="EMBL" id="KV454296">
    <property type="protein sequence ID" value="ODQ72013.1"/>
    <property type="molecule type" value="Genomic_DNA"/>
</dbReference>
<dbReference type="Proteomes" id="UP000094385">
    <property type="component" value="Unassembled WGS sequence"/>
</dbReference>
<accession>A0A1E3Q2V0</accession>
<dbReference type="OrthoDB" id="159299at2759"/>
<keyword evidence="2" id="KW-0812">Transmembrane</keyword>
<dbReference type="InterPro" id="IPR045238">
    <property type="entry name" value="Tim23-like"/>
</dbReference>
<dbReference type="STRING" id="675824.A0A1E3Q2V0"/>
<feature type="compositionally biased region" description="Low complexity" evidence="5">
    <location>
        <begin position="36"/>
        <end position="47"/>
    </location>
</feature>
<dbReference type="PANTHER" id="PTHR15371">
    <property type="entry name" value="TIM23"/>
    <property type="match status" value="1"/>
</dbReference>
<evidence type="ECO:0000256" key="3">
    <source>
        <dbReference type="ARBA" id="ARBA00022989"/>
    </source>
</evidence>